<dbReference type="AlphaFoldDB" id="A0A0D1M4V6"/>
<name>A0A0D1M4V6_9SPHN</name>
<proteinExistence type="predicted"/>
<evidence type="ECO:0008006" key="4">
    <source>
        <dbReference type="Google" id="ProtNLM"/>
    </source>
</evidence>
<dbReference type="InterPro" id="IPR010239">
    <property type="entry name" value="CHP02001"/>
</dbReference>
<accession>A0A0D1M4V6</accession>
<evidence type="ECO:0000313" key="3">
    <source>
        <dbReference type="Proteomes" id="UP000033203"/>
    </source>
</evidence>
<comment type="caution">
    <text evidence="2">The sequence shown here is derived from an EMBL/GenBank/DDBJ whole genome shotgun (WGS) entry which is preliminary data.</text>
</comment>
<dbReference type="PATRIC" id="fig|1549858.7.peg.1410"/>
<feature type="signal peptide" evidence="1">
    <location>
        <begin position="1"/>
        <end position="23"/>
    </location>
</feature>
<gene>
    <name evidence="2" type="ORF">SR41_11865</name>
</gene>
<dbReference type="Pfam" id="PF09694">
    <property type="entry name" value="Gcw_chp"/>
    <property type="match status" value="1"/>
</dbReference>
<evidence type="ECO:0000313" key="2">
    <source>
        <dbReference type="EMBL" id="KIU27020.1"/>
    </source>
</evidence>
<protein>
    <recommendedName>
        <fullName evidence="4">Porin domain-containing protein</fullName>
    </recommendedName>
</protein>
<evidence type="ECO:0000256" key="1">
    <source>
        <dbReference type="SAM" id="SignalP"/>
    </source>
</evidence>
<dbReference type="Proteomes" id="UP000033203">
    <property type="component" value="Unassembled WGS sequence"/>
</dbReference>
<sequence length="246" mass="25294">MIDSLAKAALAAGALLATTPAMAQIATNAGVEATTDENRRGISWSEGRASIAGDATVSGYGLDLTARVAALRGSDRHGGADAVTDLTLGSGWDVGAVRLRAQGTAHIFGGARGHMDYAELGGSASYTYGPADLTAGAIWAPEQRAIGGSNLYLYANASAGLPGTPLTAIAGIGHSSGTVTDPLRAQRLRPGGAYTDWRLGVEYRRDRLTLGVDYVGTDVTRADAFGPFADAGHAGDRLLGRVRFDF</sequence>
<keyword evidence="1" id="KW-0732">Signal</keyword>
<feature type="chain" id="PRO_5002233159" description="Porin domain-containing protein" evidence="1">
    <location>
        <begin position="24"/>
        <end position="246"/>
    </location>
</feature>
<reference evidence="2 3" key="1">
    <citation type="submission" date="2015-01" db="EMBL/GenBank/DDBJ databases">
        <title>Genome of Sphingomonas taxi strain 30a.</title>
        <authorList>
            <person name="Eevers N."/>
            <person name="Van Hamme J."/>
            <person name="Bottos E."/>
            <person name="Weyens N."/>
            <person name="Vangronsveld J."/>
        </authorList>
    </citation>
    <scope>NUCLEOTIDE SEQUENCE [LARGE SCALE GENOMIC DNA]</scope>
    <source>
        <strain evidence="2 3">30a</strain>
    </source>
</reference>
<organism evidence="2 3">
    <name type="scientific">Sphingomonas melonis</name>
    <dbReference type="NCBI Taxonomy" id="152682"/>
    <lineage>
        <taxon>Bacteria</taxon>
        <taxon>Pseudomonadati</taxon>
        <taxon>Pseudomonadota</taxon>
        <taxon>Alphaproteobacteria</taxon>
        <taxon>Sphingomonadales</taxon>
        <taxon>Sphingomonadaceae</taxon>
        <taxon>Sphingomonas</taxon>
    </lineage>
</organism>
<dbReference type="EMBL" id="JXTP01000056">
    <property type="protein sequence ID" value="KIU27020.1"/>
    <property type="molecule type" value="Genomic_DNA"/>
</dbReference>